<feature type="region of interest" description="Disordered" evidence="9">
    <location>
        <begin position="369"/>
        <end position="394"/>
    </location>
</feature>
<evidence type="ECO:0000256" key="2">
    <source>
        <dbReference type="ARBA" id="ARBA00023004"/>
    </source>
</evidence>
<dbReference type="GO" id="GO:0004325">
    <property type="term" value="F:ferrochelatase activity"/>
    <property type="evidence" value="ECO:0007669"/>
    <property type="project" value="UniProtKB-UniRule"/>
</dbReference>
<comment type="catalytic activity">
    <reaction evidence="6">
        <text>Fe-coproporphyrin III + 2 H(+) = coproporphyrin III + Fe(2+)</text>
        <dbReference type="Rhea" id="RHEA:49572"/>
        <dbReference type="ChEBI" id="CHEBI:15378"/>
        <dbReference type="ChEBI" id="CHEBI:29033"/>
        <dbReference type="ChEBI" id="CHEBI:68438"/>
        <dbReference type="ChEBI" id="CHEBI:131725"/>
        <dbReference type="EC" id="4.99.1.9"/>
    </reaction>
    <physiologicalReaction direction="right-to-left" evidence="6">
        <dbReference type="Rhea" id="RHEA:49574"/>
    </physiologicalReaction>
</comment>
<comment type="caution">
    <text evidence="10">The sequence shown here is derived from an EMBL/GenBank/DDBJ whole genome shotgun (WGS) entry which is preliminary data.</text>
</comment>
<dbReference type="InterPro" id="IPR033659">
    <property type="entry name" value="Ferrochelatase_N"/>
</dbReference>
<evidence type="ECO:0000256" key="5">
    <source>
        <dbReference type="ARBA" id="ARBA00023244"/>
    </source>
</evidence>
<keyword evidence="7" id="KW-0963">Cytoplasm</keyword>
<evidence type="ECO:0000313" key="11">
    <source>
        <dbReference type="Proteomes" id="UP000617426"/>
    </source>
</evidence>
<feature type="binding site" evidence="7">
    <location>
        <position position="285"/>
    </location>
    <ligand>
        <name>Fe(2+)</name>
        <dbReference type="ChEBI" id="CHEBI:29033"/>
    </ligand>
</feature>
<dbReference type="RefSeq" id="WP_184454222.1">
    <property type="nucleotide sequence ID" value="NZ_JACHMK010000001.1"/>
</dbReference>
<dbReference type="SUPFAM" id="SSF53800">
    <property type="entry name" value="Chelatase"/>
    <property type="match status" value="1"/>
</dbReference>
<evidence type="ECO:0000256" key="7">
    <source>
        <dbReference type="HAMAP-Rule" id="MF_00323"/>
    </source>
</evidence>
<evidence type="ECO:0000256" key="4">
    <source>
        <dbReference type="ARBA" id="ARBA00023239"/>
    </source>
</evidence>
<dbReference type="GO" id="GO:0005737">
    <property type="term" value="C:cytoplasm"/>
    <property type="evidence" value="ECO:0007669"/>
    <property type="project" value="UniProtKB-SubCell"/>
</dbReference>
<evidence type="ECO:0000313" key="10">
    <source>
        <dbReference type="EMBL" id="MBB6335697.1"/>
    </source>
</evidence>
<dbReference type="GO" id="GO:0006783">
    <property type="term" value="P:heme biosynthetic process"/>
    <property type="evidence" value="ECO:0007669"/>
    <property type="project" value="UniProtKB-UniRule"/>
</dbReference>
<organism evidence="10 11">
    <name type="scientific">Schaalia hyovaginalis</name>
    <dbReference type="NCBI Taxonomy" id="29316"/>
    <lineage>
        <taxon>Bacteria</taxon>
        <taxon>Bacillati</taxon>
        <taxon>Actinomycetota</taxon>
        <taxon>Actinomycetes</taxon>
        <taxon>Actinomycetales</taxon>
        <taxon>Actinomycetaceae</taxon>
        <taxon>Schaalia</taxon>
    </lineage>
</organism>
<comment type="function">
    <text evidence="7">Involved in coproporphyrin-dependent heme b biosynthesis. Catalyzes the insertion of ferrous iron into coproporphyrin III to form Fe-coproporphyrin III.</text>
</comment>
<keyword evidence="4 7" id="KW-0456">Lyase</keyword>
<dbReference type="HAMAP" id="MF_00323">
    <property type="entry name" value="Ferrochelatase"/>
    <property type="match status" value="1"/>
</dbReference>
<feature type="binding site" evidence="7">
    <location>
        <position position="56"/>
    </location>
    <ligand>
        <name>Fe-coproporphyrin III</name>
        <dbReference type="ChEBI" id="CHEBI:68438"/>
    </ligand>
</feature>
<sequence>MNPAHPYDALLLVSYGGPNGPEDVLPFMRNATRGKGIPDERLLEVSGHYARFGGVSPINACNERLIEALRAELAARGAELPVVLGNRNWHPFISEALAELVASGAKRILMLPTSAYASYSGCRQYREDVAAALAGLGEDADGVTVDKTRTFYDSPGFLQAQVDRIATAYRRLEEQGRKAEETRLLLVTHSIPVAMQEGSGDPERPGSDYIAQHLALAEVLVPRVEDALGVERGIIRAELAYCSRSGPPQARWLEPDVNDRLAELKDEGVASVCCAPIGFVSDHMEVVYDLDTEAAETAEGLGIDYVRAGTAGTHPALIASLVDLVCERAARARGEDPERPCALESGPWHEECGPHSCRMIAGLDTGIPVVAGPAAPKNGEPPPRHPHRAREAQR</sequence>
<feature type="binding site" evidence="7">
    <location>
        <position position="125"/>
    </location>
    <ligand>
        <name>Fe-coproporphyrin III</name>
        <dbReference type="ChEBI" id="CHEBI:68438"/>
    </ligand>
</feature>
<protein>
    <recommendedName>
        <fullName evidence="7">Coproporphyrin III ferrochelatase</fullName>
        <ecNumber evidence="7">4.99.1.9</ecNumber>
    </recommendedName>
</protein>
<dbReference type="CDD" id="cd03411">
    <property type="entry name" value="Ferrochelatase_N"/>
    <property type="match status" value="1"/>
</dbReference>
<evidence type="ECO:0000256" key="3">
    <source>
        <dbReference type="ARBA" id="ARBA00023133"/>
    </source>
</evidence>
<dbReference type="GO" id="GO:0046872">
    <property type="term" value="F:metal ion binding"/>
    <property type="evidence" value="ECO:0007669"/>
    <property type="project" value="UniProtKB-KW"/>
</dbReference>
<keyword evidence="3 7" id="KW-0350">Heme biosynthesis</keyword>
<evidence type="ECO:0000256" key="6">
    <source>
        <dbReference type="ARBA" id="ARBA00024536"/>
    </source>
</evidence>
<feature type="binding site" description="axial binding residue" evidence="7">
    <location>
        <position position="15"/>
    </location>
    <ligand>
        <name>Fe-coproporphyrin III</name>
        <dbReference type="ChEBI" id="CHEBI:68438"/>
    </ligand>
    <ligandPart>
        <name>Fe</name>
        <dbReference type="ChEBI" id="CHEBI:18248"/>
    </ligandPart>
</feature>
<dbReference type="PANTHER" id="PTHR11108:SF1">
    <property type="entry name" value="FERROCHELATASE, MITOCHONDRIAL"/>
    <property type="match status" value="1"/>
</dbReference>
<keyword evidence="11" id="KW-1185">Reference proteome</keyword>
<dbReference type="EC" id="4.99.1.9" evidence="7"/>
<evidence type="ECO:0000256" key="9">
    <source>
        <dbReference type="SAM" id="MobiDB-lite"/>
    </source>
</evidence>
<dbReference type="Pfam" id="PF00762">
    <property type="entry name" value="Ferrochelatase"/>
    <property type="match status" value="1"/>
</dbReference>
<comment type="subcellular location">
    <subcellularLocation>
        <location evidence="7">Cytoplasm</location>
    </subcellularLocation>
</comment>
<dbReference type="Proteomes" id="UP000617426">
    <property type="component" value="Unassembled WGS sequence"/>
</dbReference>
<reference evidence="10" key="1">
    <citation type="submission" date="2020-08" db="EMBL/GenBank/DDBJ databases">
        <title>Sequencing the genomes of 1000 actinobacteria strains.</title>
        <authorList>
            <person name="Klenk H.-P."/>
        </authorList>
    </citation>
    <scope>NUCLEOTIDE SEQUENCE</scope>
    <source>
        <strain evidence="10">DSM 10695</strain>
    </source>
</reference>
<evidence type="ECO:0000256" key="8">
    <source>
        <dbReference type="RuleBase" id="RU004185"/>
    </source>
</evidence>
<proteinExistence type="inferred from homology"/>
<gene>
    <name evidence="7" type="primary">cpfC</name>
    <name evidence="10" type="ORF">HD592_002262</name>
</gene>
<name>A0A923E7D3_9ACTO</name>
<evidence type="ECO:0000256" key="1">
    <source>
        <dbReference type="ARBA" id="ARBA00004744"/>
    </source>
</evidence>
<dbReference type="Gene3D" id="3.40.50.1400">
    <property type="match status" value="2"/>
</dbReference>
<feature type="binding site" evidence="7">
    <location>
        <position position="189"/>
    </location>
    <ligand>
        <name>Fe(2+)</name>
        <dbReference type="ChEBI" id="CHEBI:29033"/>
    </ligand>
</feature>
<dbReference type="AlphaFoldDB" id="A0A923E7D3"/>
<accession>A0A923E7D3</accession>
<keyword evidence="7" id="KW-0479">Metal-binding</keyword>
<comment type="similarity">
    <text evidence="7 8">Belongs to the ferrochelatase family.</text>
</comment>
<dbReference type="PANTHER" id="PTHR11108">
    <property type="entry name" value="FERROCHELATASE"/>
    <property type="match status" value="1"/>
</dbReference>
<keyword evidence="5 7" id="KW-0627">Porphyrin biosynthesis</keyword>
<dbReference type="InterPro" id="IPR001015">
    <property type="entry name" value="Ferrochelatase"/>
</dbReference>
<dbReference type="InterPro" id="IPR033644">
    <property type="entry name" value="Ferrochelatase_C"/>
</dbReference>
<keyword evidence="2 7" id="KW-0408">Iron</keyword>
<comment type="caution">
    <text evidence="7">Lacks conserved residue(s) required for the propagation of feature annotation.</text>
</comment>
<comment type="pathway">
    <text evidence="1 7">Porphyrin-containing compound metabolism; protoheme biosynthesis.</text>
</comment>
<dbReference type="EMBL" id="JACHMK010000001">
    <property type="protein sequence ID" value="MBB6335697.1"/>
    <property type="molecule type" value="Genomic_DNA"/>
</dbReference>
<dbReference type="CDD" id="cd00419">
    <property type="entry name" value="Ferrochelatase_C"/>
    <property type="match status" value="1"/>
</dbReference>